<reference evidence="4 5" key="1">
    <citation type="journal article" date="2012" name="Science">
        <title>The Paleozoic origin of enzymatic lignin decomposition reconstructed from 31 fungal genomes.</title>
        <authorList>
            <person name="Floudas D."/>
            <person name="Binder M."/>
            <person name="Riley R."/>
            <person name="Barry K."/>
            <person name="Blanchette R.A."/>
            <person name="Henrissat B."/>
            <person name="Martinez A.T."/>
            <person name="Otillar R."/>
            <person name="Spatafora J.W."/>
            <person name="Yadav J.S."/>
            <person name="Aerts A."/>
            <person name="Benoit I."/>
            <person name="Boyd A."/>
            <person name="Carlson A."/>
            <person name="Copeland A."/>
            <person name="Coutinho P.M."/>
            <person name="de Vries R.P."/>
            <person name="Ferreira P."/>
            <person name="Findley K."/>
            <person name="Foster B."/>
            <person name="Gaskell J."/>
            <person name="Glotzer D."/>
            <person name="Gorecki P."/>
            <person name="Heitman J."/>
            <person name="Hesse C."/>
            <person name="Hori C."/>
            <person name="Igarashi K."/>
            <person name="Jurgens J.A."/>
            <person name="Kallen N."/>
            <person name="Kersten P."/>
            <person name="Kohler A."/>
            <person name="Kuees U."/>
            <person name="Kumar T.K.A."/>
            <person name="Kuo A."/>
            <person name="LaButti K."/>
            <person name="Larrondo L.F."/>
            <person name="Lindquist E."/>
            <person name="Ling A."/>
            <person name="Lombard V."/>
            <person name="Lucas S."/>
            <person name="Lundell T."/>
            <person name="Martin R."/>
            <person name="McLaughlin D.J."/>
            <person name="Morgenstern I."/>
            <person name="Morin E."/>
            <person name="Murat C."/>
            <person name="Nagy L.G."/>
            <person name="Nolan M."/>
            <person name="Ohm R.A."/>
            <person name="Patyshakuliyeva A."/>
            <person name="Rokas A."/>
            <person name="Ruiz-Duenas F.J."/>
            <person name="Sabat G."/>
            <person name="Salamov A."/>
            <person name="Samejima M."/>
            <person name="Schmutz J."/>
            <person name="Slot J.C."/>
            <person name="St John F."/>
            <person name="Stenlid J."/>
            <person name="Sun H."/>
            <person name="Sun S."/>
            <person name="Syed K."/>
            <person name="Tsang A."/>
            <person name="Wiebenga A."/>
            <person name="Young D."/>
            <person name="Pisabarro A."/>
            <person name="Eastwood D.C."/>
            <person name="Martin F."/>
            <person name="Cullen D."/>
            <person name="Grigoriev I.V."/>
            <person name="Hibbett D.S."/>
        </authorList>
    </citation>
    <scope>NUCLEOTIDE SEQUENCE [LARGE SCALE GENOMIC DNA]</scope>
    <source>
        <strain evidence="4 5">MD-104</strain>
    </source>
</reference>
<evidence type="ECO:0000259" key="3">
    <source>
        <dbReference type="PROSITE" id="PS51388"/>
    </source>
</evidence>
<gene>
    <name evidence="4" type="ORF">WOLCODRAFT_145376</name>
</gene>
<dbReference type="PANTHER" id="PTHR11566">
    <property type="entry name" value="DYNAMIN"/>
    <property type="match status" value="1"/>
</dbReference>
<dbReference type="InterPro" id="IPR003130">
    <property type="entry name" value="GED"/>
</dbReference>
<dbReference type="PROSITE" id="PS51388">
    <property type="entry name" value="GED"/>
    <property type="match status" value="1"/>
</dbReference>
<dbReference type="Pfam" id="PF02212">
    <property type="entry name" value="GED"/>
    <property type="match status" value="1"/>
</dbReference>
<dbReference type="GO" id="GO:0006897">
    <property type="term" value="P:endocytosis"/>
    <property type="evidence" value="ECO:0007669"/>
    <property type="project" value="TreeGrafter"/>
</dbReference>
<dbReference type="InterPro" id="IPR027417">
    <property type="entry name" value="P-loop_NTPase"/>
</dbReference>
<dbReference type="InterPro" id="IPR001401">
    <property type="entry name" value="Dynamin_GTPase"/>
</dbReference>
<name>A0A2H3J756_WOLCO</name>
<dbReference type="GO" id="GO:0003924">
    <property type="term" value="F:GTPase activity"/>
    <property type="evidence" value="ECO:0007669"/>
    <property type="project" value="InterPro"/>
</dbReference>
<dbReference type="GO" id="GO:0008017">
    <property type="term" value="F:microtubule binding"/>
    <property type="evidence" value="ECO:0007669"/>
    <property type="project" value="TreeGrafter"/>
</dbReference>
<dbReference type="GO" id="GO:0005874">
    <property type="term" value="C:microtubule"/>
    <property type="evidence" value="ECO:0007669"/>
    <property type="project" value="TreeGrafter"/>
</dbReference>
<dbReference type="InterPro" id="IPR000375">
    <property type="entry name" value="Dynamin_stalk"/>
</dbReference>
<dbReference type="OMA" id="DECTGWE"/>
<dbReference type="InterPro" id="IPR045063">
    <property type="entry name" value="Dynamin_N"/>
</dbReference>
<dbReference type="EMBL" id="KB467832">
    <property type="protein sequence ID" value="PCH34569.1"/>
    <property type="molecule type" value="Genomic_DNA"/>
</dbReference>
<dbReference type="GO" id="GO:0005525">
    <property type="term" value="F:GTP binding"/>
    <property type="evidence" value="ECO:0007669"/>
    <property type="project" value="InterPro"/>
</dbReference>
<dbReference type="Pfam" id="PF00350">
    <property type="entry name" value="Dynamin_N"/>
    <property type="match status" value="1"/>
</dbReference>
<dbReference type="GO" id="GO:0016559">
    <property type="term" value="P:peroxisome fission"/>
    <property type="evidence" value="ECO:0007669"/>
    <property type="project" value="TreeGrafter"/>
</dbReference>
<dbReference type="Pfam" id="PF01031">
    <property type="entry name" value="Dynamin_M"/>
    <property type="match status" value="2"/>
</dbReference>
<evidence type="ECO:0000313" key="5">
    <source>
        <dbReference type="Proteomes" id="UP000218811"/>
    </source>
</evidence>
<dbReference type="Gene3D" id="3.40.50.300">
    <property type="entry name" value="P-loop containing nucleotide triphosphate hydrolases"/>
    <property type="match status" value="1"/>
</dbReference>
<keyword evidence="4" id="KW-0378">Hydrolase</keyword>
<evidence type="ECO:0000256" key="2">
    <source>
        <dbReference type="ARBA" id="ARBA00023134"/>
    </source>
</evidence>
<dbReference type="PANTHER" id="PTHR11566:SF21">
    <property type="entry name" value="DYNAMIN RELATED PROTEIN 1, ISOFORM A"/>
    <property type="match status" value="1"/>
</dbReference>
<dbReference type="STRING" id="742152.A0A2H3J756"/>
<dbReference type="Proteomes" id="UP000218811">
    <property type="component" value="Unassembled WGS sequence"/>
</dbReference>
<sequence length="704" mass="80388">MTMMAYDTTNISESEYARKQKEIFAVVKELKALGADLDMGIPQLVVIGGQSAGKSSLVEAVTGINVPRDSGTCTRCPMECTIEASSDNTWSCQVSLRRSTRDLSGSLEYGTTHELQFSPLLLSKNDVEIWLRRAQTAILSPHVSETTFKDMDYEQLKDHTESDPHILKFSKDIVVVDIQDPEGMALSFVDVPGLIQNEEDEIINVVQTLVEEQIQPENAIILVTIPASDDLENQQAASQGVVTKPDTLTRGASGARKKWLDIIQGRAHKLHHGYYVVKLPEDDERAKNLSRQDLTQRAWKFFSETEPWRTLLRSRRLGIPNLISDLSELLMKITQESLPGLKEEVENRLAECSYQIDALPEEIRTDPTSEILGRISGFCTELQGEVYGHNEDKSFVHQNRASFKEFKLKIRETAPDFRPVVDSTQSSAAPEYEYDRLDLDIPRPVTYCLPPMDLRAVRLVIEESTGWELPHHIPYEATRRLIQRSINLWKTPSHTCFDQISYILNTSVNDKIAKHFGQFPLLEQHLGSMIRNEIAEFARHARRAMVDVLEREDSPYLTQNNHDYESARENWLKEYKKKFRRADEIPARTSASFADIAVEEPRLRADDYEEEIVVMADVCAYFQVAYKRIIDHVPMTIQRDLNQLTADGIQKRLVANLRLTDPDSSQRLYDLCAEDPAVKADRERLGNNWTQLESFKAMLDNFMH</sequence>
<dbReference type="GO" id="GO:0000266">
    <property type="term" value="P:mitochondrial fission"/>
    <property type="evidence" value="ECO:0007669"/>
    <property type="project" value="TreeGrafter"/>
</dbReference>
<proteinExistence type="predicted"/>
<dbReference type="PRINTS" id="PR00195">
    <property type="entry name" value="DYNAMIN"/>
</dbReference>
<dbReference type="InterPro" id="IPR020850">
    <property type="entry name" value="GED_dom"/>
</dbReference>
<evidence type="ECO:0000313" key="4">
    <source>
        <dbReference type="EMBL" id="PCH34569.1"/>
    </source>
</evidence>
<dbReference type="AlphaFoldDB" id="A0A2H3J756"/>
<dbReference type="OrthoDB" id="5061070at2759"/>
<dbReference type="InterPro" id="IPR022812">
    <property type="entry name" value="Dynamin"/>
</dbReference>
<keyword evidence="5" id="KW-1185">Reference proteome</keyword>
<dbReference type="Gene3D" id="1.20.120.1240">
    <property type="entry name" value="Dynamin, middle domain"/>
    <property type="match status" value="1"/>
</dbReference>
<protein>
    <submittedName>
        <fullName evidence="4">Nucleoside triphosphate hydrolase protein</fullName>
    </submittedName>
</protein>
<dbReference type="CDD" id="cd08771">
    <property type="entry name" value="DLP_1"/>
    <property type="match status" value="1"/>
</dbReference>
<dbReference type="GO" id="GO:0016020">
    <property type="term" value="C:membrane"/>
    <property type="evidence" value="ECO:0007669"/>
    <property type="project" value="TreeGrafter"/>
</dbReference>
<dbReference type="GO" id="GO:0005739">
    <property type="term" value="C:mitochondrion"/>
    <property type="evidence" value="ECO:0007669"/>
    <property type="project" value="TreeGrafter"/>
</dbReference>
<evidence type="ECO:0000256" key="1">
    <source>
        <dbReference type="ARBA" id="ARBA00022741"/>
    </source>
</evidence>
<keyword evidence="1" id="KW-0547">Nucleotide-binding</keyword>
<organism evidence="4 5">
    <name type="scientific">Wolfiporia cocos (strain MD-104)</name>
    <name type="common">Brown rot fungus</name>
    <dbReference type="NCBI Taxonomy" id="742152"/>
    <lineage>
        <taxon>Eukaryota</taxon>
        <taxon>Fungi</taxon>
        <taxon>Dikarya</taxon>
        <taxon>Basidiomycota</taxon>
        <taxon>Agaricomycotina</taxon>
        <taxon>Agaricomycetes</taxon>
        <taxon>Polyporales</taxon>
        <taxon>Phaeolaceae</taxon>
        <taxon>Wolfiporia</taxon>
    </lineage>
</organism>
<dbReference type="GO" id="GO:0048312">
    <property type="term" value="P:intracellular distribution of mitochondria"/>
    <property type="evidence" value="ECO:0007669"/>
    <property type="project" value="TreeGrafter"/>
</dbReference>
<feature type="domain" description="GED" evidence="3">
    <location>
        <begin position="611"/>
        <end position="704"/>
    </location>
</feature>
<keyword evidence="2" id="KW-0342">GTP-binding</keyword>
<dbReference type="SUPFAM" id="SSF52540">
    <property type="entry name" value="P-loop containing nucleoside triphosphate hydrolases"/>
    <property type="match status" value="1"/>
</dbReference>
<accession>A0A2H3J756</accession>
<dbReference type="SMART" id="SM00053">
    <property type="entry name" value="DYNc"/>
    <property type="match status" value="1"/>
</dbReference>